<dbReference type="AlphaFoldDB" id="D4BCD7"/>
<evidence type="ECO:0000313" key="1">
    <source>
        <dbReference type="EMBL" id="EFE08273.1"/>
    </source>
</evidence>
<reference evidence="1 2" key="1">
    <citation type="submission" date="2010-02" db="EMBL/GenBank/DDBJ databases">
        <authorList>
            <person name="Weinstock G."/>
            <person name="Sodergren E."/>
            <person name="Clifton S."/>
            <person name="Fulton L."/>
            <person name="Fulton B."/>
            <person name="Courtney L."/>
            <person name="Fronick C."/>
            <person name="Harrison M."/>
            <person name="Strong C."/>
            <person name="Farmer C."/>
            <person name="Delahaunty K."/>
            <person name="Markovic C."/>
            <person name="Hall O."/>
            <person name="Minx P."/>
            <person name="Tomlinson C."/>
            <person name="Mitreva M."/>
            <person name="Nelson J."/>
            <person name="Hou S."/>
            <person name="Wollam A."/>
            <person name="Pepin K.H."/>
            <person name="Johnson M."/>
            <person name="Bhonagiri V."/>
            <person name="Zhang X."/>
            <person name="Suruliraj S."/>
            <person name="Warren W."/>
            <person name="Chinwalla A."/>
            <person name="Mardis E.R."/>
            <person name="Wilson R.K."/>
        </authorList>
    </citation>
    <scope>NUCLEOTIDE SEQUENCE [LARGE SCALE GENOMIC DNA]</scope>
    <source>
        <strain evidence="1 2">ATCC 29220</strain>
    </source>
</reference>
<organism evidence="1 2">
    <name type="scientific">Citrobacter youngae ATCC 29220</name>
    <dbReference type="NCBI Taxonomy" id="500640"/>
    <lineage>
        <taxon>Bacteria</taxon>
        <taxon>Pseudomonadati</taxon>
        <taxon>Pseudomonadota</taxon>
        <taxon>Gammaproteobacteria</taxon>
        <taxon>Enterobacterales</taxon>
        <taxon>Enterobacteriaceae</taxon>
        <taxon>Citrobacter</taxon>
        <taxon>Citrobacter freundii complex</taxon>
    </lineage>
</organism>
<evidence type="ECO:0000313" key="2">
    <source>
        <dbReference type="Proteomes" id="UP000003880"/>
    </source>
</evidence>
<accession>D4BCD7</accession>
<dbReference type="HOGENOM" id="CLU_2988356_0_0_6"/>
<dbReference type="Proteomes" id="UP000003880">
    <property type="component" value="Unassembled WGS sequence"/>
</dbReference>
<comment type="caution">
    <text evidence="1">The sequence shown here is derived from an EMBL/GenBank/DDBJ whole genome shotgun (WGS) entry which is preliminary data.</text>
</comment>
<dbReference type="EMBL" id="ABWL02000008">
    <property type="protein sequence ID" value="EFE08273.1"/>
    <property type="molecule type" value="Genomic_DNA"/>
</dbReference>
<name>D4BCD7_9ENTR</name>
<proteinExistence type="predicted"/>
<gene>
    <name evidence="1" type="ORF">CIT292_08143</name>
</gene>
<protein>
    <submittedName>
        <fullName evidence="1">Uncharacterized protein</fullName>
    </submittedName>
</protein>
<sequence length="57" mass="7129">MLIKTWYRRQTHCATPDWHPAIVQGQTKKLQICSNYFDWFYLLMRRRWISAPHEIRH</sequence>